<protein>
    <submittedName>
        <fullName evidence="1">Uncharacterized protein</fullName>
    </submittedName>
</protein>
<accession>A0A5C4SNU7</accession>
<evidence type="ECO:0000313" key="1">
    <source>
        <dbReference type="EMBL" id="TNJ45788.1"/>
    </source>
</evidence>
<dbReference type="EMBL" id="VDCS01000004">
    <property type="protein sequence ID" value="TNJ45788.1"/>
    <property type="molecule type" value="Genomic_DNA"/>
</dbReference>
<keyword evidence="2" id="KW-1185">Reference proteome</keyword>
<reference evidence="1 2" key="1">
    <citation type="submission" date="2019-05" db="EMBL/GenBank/DDBJ databases">
        <title>Tamlana fucoidanivorans sp. nov., isolated from the surface of algae collected from Fujian province in China.</title>
        <authorList>
            <person name="Li J."/>
        </authorList>
    </citation>
    <scope>NUCLEOTIDE SEQUENCE [LARGE SCALE GENOMIC DNA]</scope>
    <source>
        <strain evidence="1 2">CW2-9</strain>
    </source>
</reference>
<dbReference type="Proteomes" id="UP000308713">
    <property type="component" value="Unassembled WGS sequence"/>
</dbReference>
<sequence length="69" mass="7731">MKRIPLLLILLIVSTVRSQSYIGFMGDNYNGVHNVINNPANIVSTPFKLDINLMGFNAFGTMIIMVLIY</sequence>
<comment type="caution">
    <text evidence="1">The sequence shown here is derived from an EMBL/GenBank/DDBJ whole genome shotgun (WGS) entry which is preliminary data.</text>
</comment>
<dbReference type="AlphaFoldDB" id="A0A5C4SNU7"/>
<dbReference type="OrthoDB" id="9805336at2"/>
<name>A0A5C4SNU7_9FLAO</name>
<evidence type="ECO:0000313" key="2">
    <source>
        <dbReference type="Proteomes" id="UP000308713"/>
    </source>
</evidence>
<gene>
    <name evidence="1" type="ORF">FGF67_05250</name>
</gene>
<proteinExistence type="predicted"/>
<organism evidence="1 2">
    <name type="scientific">Allotamlana fucoidanivorans</name>
    <dbReference type="NCBI Taxonomy" id="2583814"/>
    <lineage>
        <taxon>Bacteria</taxon>
        <taxon>Pseudomonadati</taxon>
        <taxon>Bacteroidota</taxon>
        <taxon>Flavobacteriia</taxon>
        <taxon>Flavobacteriales</taxon>
        <taxon>Flavobacteriaceae</taxon>
        <taxon>Allotamlana</taxon>
    </lineage>
</organism>
<dbReference type="RefSeq" id="WP_139695431.1">
    <property type="nucleotide sequence ID" value="NZ_CP074074.1"/>
</dbReference>